<dbReference type="RefSeq" id="WP_197001289.1">
    <property type="nucleotide sequence ID" value="NZ_BONS01000045.1"/>
</dbReference>
<dbReference type="InterPro" id="IPR025983">
    <property type="entry name" value="Cys_rich_CPCC"/>
</dbReference>
<accession>A0A8J7G5E8</accession>
<evidence type="ECO:0000259" key="2">
    <source>
        <dbReference type="Pfam" id="PF14206"/>
    </source>
</evidence>
<gene>
    <name evidence="3" type="ORF">IW245_000192</name>
</gene>
<feature type="region of interest" description="Disordered" evidence="1">
    <location>
        <begin position="67"/>
        <end position="101"/>
    </location>
</feature>
<reference evidence="3" key="1">
    <citation type="submission" date="2020-11" db="EMBL/GenBank/DDBJ databases">
        <title>Sequencing the genomes of 1000 actinobacteria strains.</title>
        <authorList>
            <person name="Klenk H.-P."/>
        </authorList>
    </citation>
    <scope>NUCLEOTIDE SEQUENCE</scope>
    <source>
        <strain evidence="3">DSM 45356</strain>
    </source>
</reference>
<dbReference type="Pfam" id="PF14206">
    <property type="entry name" value="Cys_rich_CPCC"/>
    <property type="match status" value="1"/>
</dbReference>
<evidence type="ECO:0000313" key="3">
    <source>
        <dbReference type="EMBL" id="MBG6133998.1"/>
    </source>
</evidence>
<sequence>MPLTYPCVCCGYLTLQSPPGSHDICPICGWQDDLVPLRWPDQAGGANTTSLIQAQQNYRDIGASDEQQLGHERADPADYDRAPHWRPINPRRDRFEPSGAQLAPWPEDRTVLYWWRHRDPAAWRRDAPVPLTVDDDTSQALQFAEAVRQMTSAVSPADRDNLSGMAMDFDCYLWHCPTLDTVTVTVTTSSDPARQITAACTAHRSASPALVAQDLRNVWLNYLRYQYREAHLLRQTATTVELDCITQASEDTYYITGLITVRWE</sequence>
<proteinExistence type="predicted"/>
<dbReference type="Proteomes" id="UP000622552">
    <property type="component" value="Unassembled WGS sequence"/>
</dbReference>
<name>A0A8J7G5E8_9ACTN</name>
<organism evidence="3 4">
    <name type="scientific">Longispora fulva</name>
    <dbReference type="NCBI Taxonomy" id="619741"/>
    <lineage>
        <taxon>Bacteria</taxon>
        <taxon>Bacillati</taxon>
        <taxon>Actinomycetota</taxon>
        <taxon>Actinomycetes</taxon>
        <taxon>Micromonosporales</taxon>
        <taxon>Micromonosporaceae</taxon>
        <taxon>Longispora</taxon>
    </lineage>
</organism>
<feature type="domain" description="Cysteine-rich CPCC" evidence="2">
    <location>
        <begin position="5"/>
        <end position="73"/>
    </location>
</feature>
<keyword evidence="4" id="KW-1185">Reference proteome</keyword>
<dbReference type="EMBL" id="JADOUF010000001">
    <property type="protein sequence ID" value="MBG6133998.1"/>
    <property type="molecule type" value="Genomic_DNA"/>
</dbReference>
<protein>
    <recommendedName>
        <fullName evidence="2">Cysteine-rich CPCC domain-containing protein</fullName>
    </recommendedName>
</protein>
<evidence type="ECO:0000256" key="1">
    <source>
        <dbReference type="SAM" id="MobiDB-lite"/>
    </source>
</evidence>
<evidence type="ECO:0000313" key="4">
    <source>
        <dbReference type="Proteomes" id="UP000622552"/>
    </source>
</evidence>
<comment type="caution">
    <text evidence="3">The sequence shown here is derived from an EMBL/GenBank/DDBJ whole genome shotgun (WGS) entry which is preliminary data.</text>
</comment>
<feature type="compositionally biased region" description="Basic and acidic residues" evidence="1">
    <location>
        <begin position="68"/>
        <end position="83"/>
    </location>
</feature>
<dbReference type="AlphaFoldDB" id="A0A8J7G5E8"/>